<dbReference type="InterPro" id="IPR038986">
    <property type="entry name" value="Clr2"/>
</dbReference>
<feature type="compositionally biased region" description="Polar residues" evidence="1">
    <location>
        <begin position="1"/>
        <end position="11"/>
    </location>
</feature>
<dbReference type="PANTHER" id="PTHR38046">
    <property type="entry name" value="CRYPTIC LOCI REGULATOR 2"/>
    <property type="match status" value="1"/>
</dbReference>
<name>A0A4P9WG97_9FUNG</name>
<organism evidence="3 4">
    <name type="scientific">Blyttiomyces helicus</name>
    <dbReference type="NCBI Taxonomy" id="388810"/>
    <lineage>
        <taxon>Eukaryota</taxon>
        <taxon>Fungi</taxon>
        <taxon>Fungi incertae sedis</taxon>
        <taxon>Chytridiomycota</taxon>
        <taxon>Chytridiomycota incertae sedis</taxon>
        <taxon>Chytridiomycetes</taxon>
        <taxon>Chytridiomycetes incertae sedis</taxon>
        <taxon>Blyttiomyces</taxon>
    </lineage>
</organism>
<feature type="domain" description="Cryptic loci regulator 2 N-terminal" evidence="2">
    <location>
        <begin position="220"/>
        <end position="284"/>
    </location>
</feature>
<feature type="compositionally biased region" description="Basic residues" evidence="1">
    <location>
        <begin position="130"/>
        <end position="139"/>
    </location>
</feature>
<feature type="compositionally biased region" description="Low complexity" evidence="1">
    <location>
        <begin position="66"/>
        <end position="76"/>
    </location>
</feature>
<feature type="region of interest" description="Disordered" evidence="1">
    <location>
        <begin position="600"/>
        <end position="623"/>
    </location>
</feature>
<dbReference type="GO" id="GO:0033553">
    <property type="term" value="C:rDNA heterochromatin"/>
    <property type="evidence" value="ECO:0007669"/>
    <property type="project" value="TreeGrafter"/>
</dbReference>
<dbReference type="GO" id="GO:0030466">
    <property type="term" value="P:silent mating-type cassette heterochromatin formation"/>
    <property type="evidence" value="ECO:0007669"/>
    <property type="project" value="TreeGrafter"/>
</dbReference>
<dbReference type="GO" id="GO:0031934">
    <property type="term" value="C:mating-type region heterochromatin"/>
    <property type="evidence" value="ECO:0007669"/>
    <property type="project" value="TreeGrafter"/>
</dbReference>
<protein>
    <recommendedName>
        <fullName evidence="2">Cryptic loci regulator 2 N-terminal domain-containing protein</fullName>
    </recommendedName>
</protein>
<dbReference type="AlphaFoldDB" id="A0A4P9WG97"/>
<evidence type="ECO:0000259" key="2">
    <source>
        <dbReference type="Pfam" id="PF16761"/>
    </source>
</evidence>
<dbReference type="InterPro" id="IPR031915">
    <property type="entry name" value="Clr2_N"/>
</dbReference>
<dbReference type="PANTHER" id="PTHR38046:SF1">
    <property type="entry name" value="CRYPTIC LOCI REGULATOR 2"/>
    <property type="match status" value="1"/>
</dbReference>
<sequence>MSETVSRQSRASLPDDCVTPAVAPTAARNFRGKPTSGSGGGGAPPLHHLWRLDSPSDLASEDDDTSSGTESLTSDSYNPSDSSDAECVARVFATLVASRRNPLTIAASRKRRQEQLYRRMDAHSGLSRAERKHRWRMRRRGEPPELYPEAGKARGGWAPTTGRAAPRVVTPVEAVMVPEGASDGVADNWPAVSDAMQRADQGVDSPAFRVWLPKLGLAAGFPEGYALFMDMRWNERGEVTRRDCYLYGHPLGTRFRSPAEFVDHLEWIAAGGLRSSRPCRCRLCPKRGAGGASEEATSGSTKKRPSSASVAAPLDVEKFGAMEEGGVRRSRRLGKEGSSGKRHGDDEDAEEEADGLPVAWPDLTPRRDKNRRRYSKNYDSEADGDDELEDPTLVPKPPSANDDCNSVAGSPHLSDRRPRSPLPTSRTPPETPRRRSSILISEHHGVLAGVVTPGTGGIMSNDGPDEYEQRTEPVSDAASPADNSIWPSHDVCSVHSQSPTVESSIGTDVPVAGVESLDTPMREETGLDDDVKDDVKRADLDAAIEPVEGAIEGGAAVDSDDDIVIDVTALDDEDSAMTPSDPSRPAEYLVGLKRKHSAHKPSRKIPRFGPSHRAPNPVPDRSRIAEIGGGFAVDGPRSRDNGTELLLARVEPYRPRIGELVWCVAHAVGVEFGFKQWPCLVISVTNLDLKPEELKQSMTPPESGAMEDGAAESTNLSFFSPRDRDGEAASARDPGTPRKFRAPGTPPSPPTAPRAQPEVPRATVIPLPLEQNICPATLPTTVMTPFRDAQLPGPVEDHWCANRAVVDAIAIASSFSAPLPTLEPINSEQGPDGSPVQHRRHLRQIPRLRVGAEIILPDDTIFASPAYSRTPAVSLRVVRIMVPAEGSHRRQHAPYIVAVAEQDAAHRDAHQKARKIELPALVDGDAGVEEKGAAAAAGSMHLETIVKDEDGFSSAAGPETGHNKKVVEVRVPLCDIIGRRLRGSAGAGVDRAGNIDRAAATLKKDAIKVLEENKRAWDGVLRWGQAGEVVANKSLWKV</sequence>
<proteinExistence type="predicted"/>
<feature type="region of interest" description="Disordered" evidence="1">
    <location>
        <begin position="1"/>
        <end position="83"/>
    </location>
</feature>
<feature type="region of interest" description="Disordered" evidence="1">
    <location>
        <begin position="122"/>
        <end position="162"/>
    </location>
</feature>
<accession>A0A4P9WG97</accession>
<evidence type="ECO:0000256" key="1">
    <source>
        <dbReference type="SAM" id="MobiDB-lite"/>
    </source>
</evidence>
<feature type="region of interest" description="Disordered" evidence="1">
    <location>
        <begin position="287"/>
        <end position="483"/>
    </location>
</feature>
<evidence type="ECO:0000313" key="4">
    <source>
        <dbReference type="Proteomes" id="UP000269721"/>
    </source>
</evidence>
<dbReference type="Pfam" id="PF16761">
    <property type="entry name" value="Clr2_transil"/>
    <property type="match status" value="1"/>
</dbReference>
<dbReference type="Proteomes" id="UP000269721">
    <property type="component" value="Unassembled WGS sequence"/>
</dbReference>
<gene>
    <name evidence="3" type="ORF">BDK51DRAFT_43918</name>
</gene>
<feature type="compositionally biased region" description="Basic and acidic residues" evidence="1">
    <location>
        <begin position="315"/>
        <end position="345"/>
    </location>
</feature>
<dbReference type="OrthoDB" id="3814192at2759"/>
<keyword evidence="4" id="KW-1185">Reference proteome</keyword>
<feature type="region of interest" description="Disordered" evidence="1">
    <location>
        <begin position="716"/>
        <end position="758"/>
    </location>
</feature>
<feature type="compositionally biased region" description="Acidic residues" evidence="1">
    <location>
        <begin position="380"/>
        <end position="390"/>
    </location>
</feature>
<dbReference type="GO" id="GO:0070824">
    <property type="term" value="C:SHREC complex"/>
    <property type="evidence" value="ECO:0007669"/>
    <property type="project" value="InterPro"/>
</dbReference>
<dbReference type="EMBL" id="KZ994887">
    <property type="protein sequence ID" value="RKO91829.1"/>
    <property type="molecule type" value="Genomic_DNA"/>
</dbReference>
<reference evidence="4" key="1">
    <citation type="journal article" date="2018" name="Nat. Microbiol.">
        <title>Leveraging single-cell genomics to expand the fungal tree of life.</title>
        <authorList>
            <person name="Ahrendt S.R."/>
            <person name="Quandt C.A."/>
            <person name="Ciobanu D."/>
            <person name="Clum A."/>
            <person name="Salamov A."/>
            <person name="Andreopoulos B."/>
            <person name="Cheng J.F."/>
            <person name="Woyke T."/>
            <person name="Pelin A."/>
            <person name="Henrissat B."/>
            <person name="Reynolds N.K."/>
            <person name="Benny G.L."/>
            <person name="Smith M.E."/>
            <person name="James T.Y."/>
            <person name="Grigoriev I.V."/>
        </authorList>
    </citation>
    <scope>NUCLEOTIDE SEQUENCE [LARGE SCALE GENOMIC DNA]</scope>
</reference>
<evidence type="ECO:0000313" key="3">
    <source>
        <dbReference type="EMBL" id="RKO91829.1"/>
    </source>
</evidence>